<dbReference type="Proteomes" id="UP000502996">
    <property type="component" value="Chromosome"/>
</dbReference>
<dbReference type="CDD" id="cd04171">
    <property type="entry name" value="SelB"/>
    <property type="match status" value="1"/>
</dbReference>
<evidence type="ECO:0000256" key="1">
    <source>
        <dbReference type="ARBA" id="ARBA00022741"/>
    </source>
</evidence>
<dbReference type="InterPro" id="IPR027417">
    <property type="entry name" value="P-loop_NTPase"/>
</dbReference>
<sequence length="492" mass="51134">MHVVTTAGHVDHGKSALIRALTGRDPDRLEEERRRGLSIELGYAWAPLAGVGDVAYVDVPGHQRFLTTALAGMGPVPVALFVVAADDPWMPQAEEHLAALDALGVRHGLLAVTRSDLADPAPALEAARSRLAATGLASAPHVVVSARTGAGLDALRSTLAGVLRGVPAPDPAAPVRLWVDRRFHVRGAGTVVTGTLPEGTVRAGDRLAFGDEPVRVRGIESLEVSRTEVTGVARVALDLGGHAPAGIARGSALVTPGAFISTAAVDVRLDGGGEPPERPVLHVGSASAQVRLRPLGRGYARLQLPEPVPLRAGDRAVLRDPGSREVWGVVVLDAAPPALSRRGDAARRARVLSGEEAEAVPEPAPAAPVAAPVVEDPAAEAALERLREHLADAPFDAPDAPTLTAYGLDDGTAARLHRDGRVLRVAPGVVLLPDAADLSVDVLAGLQAPFTTSAARQALGTSRRVALPLLLHLDKTGRTVRLADDTRRLRGS</sequence>
<name>A0A6G6WCD6_9ACTN</name>
<dbReference type="InterPro" id="IPR000795">
    <property type="entry name" value="T_Tr_GTP-bd_dom"/>
</dbReference>
<keyword evidence="1" id="KW-0547">Nucleotide-binding</keyword>
<evidence type="ECO:0000259" key="5">
    <source>
        <dbReference type="Pfam" id="PF09107"/>
    </source>
</evidence>
<evidence type="ECO:0000313" key="6">
    <source>
        <dbReference type="EMBL" id="QIG42813.1"/>
    </source>
</evidence>
<dbReference type="InterPro" id="IPR036388">
    <property type="entry name" value="WH-like_DNA-bd_sf"/>
</dbReference>
<dbReference type="Gene3D" id="2.40.30.10">
    <property type="entry name" value="Translation factors"/>
    <property type="match status" value="1"/>
</dbReference>
<dbReference type="InterPro" id="IPR050543">
    <property type="entry name" value="eIF2G"/>
</dbReference>
<dbReference type="Gene3D" id="1.10.10.10">
    <property type="entry name" value="Winged helix-like DNA-binding domain superfamily/Winged helix DNA-binding domain"/>
    <property type="match status" value="1"/>
</dbReference>
<dbReference type="InterPro" id="IPR009000">
    <property type="entry name" value="Transl_B-barrel_sf"/>
</dbReference>
<dbReference type="EMBL" id="CP049257">
    <property type="protein sequence ID" value="QIG42813.1"/>
    <property type="molecule type" value="Genomic_DNA"/>
</dbReference>
<dbReference type="AlphaFoldDB" id="A0A6G6WCD6"/>
<dbReference type="Pfam" id="PF09107">
    <property type="entry name" value="WHD_3rd_SelB"/>
    <property type="match status" value="1"/>
</dbReference>
<evidence type="ECO:0000256" key="2">
    <source>
        <dbReference type="ARBA" id="ARBA00022917"/>
    </source>
</evidence>
<keyword evidence="7" id="KW-1185">Reference proteome</keyword>
<gene>
    <name evidence="6" type="ORF">G5V58_08535</name>
</gene>
<dbReference type="GO" id="GO:0016259">
    <property type="term" value="P:selenocysteine metabolic process"/>
    <property type="evidence" value="ECO:0007669"/>
    <property type="project" value="TreeGrafter"/>
</dbReference>
<keyword evidence="6" id="KW-0251">Elongation factor</keyword>
<dbReference type="GO" id="GO:0005829">
    <property type="term" value="C:cytosol"/>
    <property type="evidence" value="ECO:0007669"/>
    <property type="project" value="TreeGrafter"/>
</dbReference>
<feature type="domain" description="Elongation factor SelB fourth winged-helix" evidence="5">
    <location>
        <begin position="446"/>
        <end position="487"/>
    </location>
</feature>
<organism evidence="6 7">
    <name type="scientific">Nocardioides anomalus</name>
    <dbReference type="NCBI Taxonomy" id="2712223"/>
    <lineage>
        <taxon>Bacteria</taxon>
        <taxon>Bacillati</taxon>
        <taxon>Actinomycetota</taxon>
        <taxon>Actinomycetes</taxon>
        <taxon>Propionibacteriales</taxon>
        <taxon>Nocardioidaceae</taxon>
        <taxon>Nocardioides</taxon>
    </lineage>
</organism>
<evidence type="ECO:0000313" key="7">
    <source>
        <dbReference type="Proteomes" id="UP000502996"/>
    </source>
</evidence>
<reference evidence="6 7" key="1">
    <citation type="submission" date="2020-02" db="EMBL/GenBank/DDBJ databases">
        <title>Full genome sequence of Nocardioides sp. R-3366.</title>
        <authorList>
            <person name="Im W.-T."/>
        </authorList>
    </citation>
    <scope>NUCLEOTIDE SEQUENCE [LARGE SCALE GENOMIC DNA]</scope>
    <source>
        <strain evidence="6 7">R-3366</strain>
    </source>
</reference>
<keyword evidence="3" id="KW-0342">GTP-binding</keyword>
<dbReference type="GO" id="GO:0000049">
    <property type="term" value="F:tRNA binding"/>
    <property type="evidence" value="ECO:0007669"/>
    <property type="project" value="TreeGrafter"/>
</dbReference>
<dbReference type="RefSeq" id="WP_165231073.1">
    <property type="nucleotide sequence ID" value="NZ_CP049257.1"/>
</dbReference>
<accession>A0A6G6WCD6</accession>
<dbReference type="Pfam" id="PF00009">
    <property type="entry name" value="GTP_EFTU"/>
    <property type="match status" value="1"/>
</dbReference>
<dbReference type="Gene3D" id="3.40.50.300">
    <property type="entry name" value="P-loop containing nucleotide triphosphate hydrolases"/>
    <property type="match status" value="1"/>
</dbReference>
<dbReference type="GO" id="GO:0001514">
    <property type="term" value="P:selenocysteine incorporation"/>
    <property type="evidence" value="ECO:0007669"/>
    <property type="project" value="InterPro"/>
</dbReference>
<dbReference type="InterPro" id="IPR015191">
    <property type="entry name" value="SelB_WHD4"/>
</dbReference>
<evidence type="ECO:0000256" key="3">
    <source>
        <dbReference type="ARBA" id="ARBA00023134"/>
    </source>
</evidence>
<dbReference type="SUPFAM" id="SSF50447">
    <property type="entry name" value="Translation proteins"/>
    <property type="match status" value="1"/>
</dbReference>
<keyword evidence="2" id="KW-0648">Protein biosynthesis</keyword>
<dbReference type="PANTHER" id="PTHR42854">
    <property type="entry name" value="EUKARYOTIC TRANSLATION INITIATION FACTOR 2 SUBUNIT 3 FAMILY MEMBER"/>
    <property type="match status" value="1"/>
</dbReference>
<dbReference type="SUPFAM" id="SSF52540">
    <property type="entry name" value="P-loop containing nucleoside triphosphate hydrolases"/>
    <property type="match status" value="1"/>
</dbReference>
<feature type="domain" description="Tr-type G" evidence="4">
    <location>
        <begin position="4"/>
        <end position="160"/>
    </location>
</feature>
<protein>
    <submittedName>
        <fullName evidence="6">Selenocysteine-specific elongation factor</fullName>
    </submittedName>
</protein>
<dbReference type="KEGG" id="nano:G5V58_08535"/>
<dbReference type="GO" id="GO:0035368">
    <property type="term" value="F:selenocysteine insertion sequence binding"/>
    <property type="evidence" value="ECO:0007669"/>
    <property type="project" value="TreeGrafter"/>
</dbReference>
<proteinExistence type="predicted"/>
<dbReference type="GO" id="GO:0003746">
    <property type="term" value="F:translation elongation factor activity"/>
    <property type="evidence" value="ECO:0007669"/>
    <property type="project" value="UniProtKB-KW"/>
</dbReference>
<dbReference type="GO" id="GO:0005525">
    <property type="term" value="F:GTP binding"/>
    <property type="evidence" value="ECO:0007669"/>
    <property type="project" value="UniProtKB-KW"/>
</dbReference>
<dbReference type="GO" id="GO:0003924">
    <property type="term" value="F:GTPase activity"/>
    <property type="evidence" value="ECO:0007669"/>
    <property type="project" value="InterPro"/>
</dbReference>
<evidence type="ECO:0000259" key="4">
    <source>
        <dbReference type="Pfam" id="PF00009"/>
    </source>
</evidence>
<dbReference type="PANTHER" id="PTHR42854:SF3">
    <property type="entry name" value="EUKARYOTIC TRANSLATION INITIATION FACTOR 2 SUBUNIT 3-RELATED"/>
    <property type="match status" value="1"/>
</dbReference>